<dbReference type="InterPro" id="IPR052743">
    <property type="entry name" value="Glutaminase_GtaA"/>
</dbReference>
<dbReference type="CDD" id="cd12087">
    <property type="entry name" value="TM_EGFR-like"/>
    <property type="match status" value="1"/>
</dbReference>
<feature type="signal peptide" evidence="3">
    <location>
        <begin position="1"/>
        <end position="20"/>
    </location>
</feature>
<sequence>MLLSPLFFVVCLTCPALVRSAFYPAAPPLAVRSPYFQCYFDTRNGSKVTYQRPQYWNERVLGWSGWIRIDNSTFRLWGNFGPTIANLTGFEVTPTRTIFSIQANTANVNVTFLSPIEPSNLVLQSLPFSYVYIDVESNDGQEHSIQLFTDIDTGADSNSIAEWRTTRTNFSTIHQATRQTRQNMQETNDIAEDATVYYAFPITGGYKDVGDDFIRNGALFDSEDNNFRRIGDNVPVLGYAINLNNITKTTPSVVWAIGLVRDSVTRFYSTSDTANNSRSPYFQTTYNTVSDAIDFFLRDFPDAKQRAIDLDLKVMSDASQISDNYADLVALAARQALTIDITVSQDNEGQWNRSDVMAFMRDMDNLPSRRVNPVEILYATFPAYLYFNSTWAGYLLEPLLRYQQSLQYTKTYAAPDLGQPYPNVDGNNSPSPSRAIEDSGNMLIMGWAHARFSGDGPMISRYYDLYKQWADYLVNFTLSSNNYMDADELNYTKMTNLAILGIIGIKAMSEISQALENSQDAEIYSPKAELYVKQWQTWAGSTSHLLSTYGAAADSSSWSLVYNLFADKLLGTALVDSFIYNNQDNFYSHEAESTFAKYGIPYDSGVTNEAKTHWIMFAAGASSDTAVRDTLVTLVHAKVGSNTSAGVFPLSYDPSNGSTISGRASPGQGAVFSLMALSLQNMTVSGSSKIGAIAGDVVGGLAALTLLVFGVLMYRRRQWRKHNQRSGSVTPFFMGVFRQHRSPKHENEPATTSEIYDLHGPYGTQHPYPQTGQRSGKRGQPIILSRSSPEPIAVVSTTASGSSSVNRSGASDSDNNNPTIQLRSEMENLRREVDEMRARNLYEPPPQYA</sequence>
<protein>
    <recommendedName>
        <fullName evidence="8">Glutaminase A</fullName>
    </recommendedName>
</protein>
<dbReference type="AlphaFoldDB" id="A0A284QN80"/>
<keyword evidence="2" id="KW-0472">Membrane</keyword>
<feature type="transmembrane region" description="Helical" evidence="2">
    <location>
        <begin position="690"/>
        <end position="714"/>
    </location>
</feature>
<keyword evidence="2" id="KW-0812">Transmembrane</keyword>
<feature type="domain" description="Glutaminase A central" evidence="4">
    <location>
        <begin position="322"/>
        <end position="674"/>
    </location>
</feature>
<dbReference type="OrthoDB" id="3918848at2759"/>
<name>A0A284QN80_ARMOS</name>
<dbReference type="PANTHER" id="PTHR31987:SF1">
    <property type="entry name" value="GLUTAMINASE A"/>
    <property type="match status" value="1"/>
</dbReference>
<feature type="chain" id="PRO_5012131265" description="Glutaminase A" evidence="3">
    <location>
        <begin position="21"/>
        <end position="849"/>
    </location>
</feature>
<keyword evidence="2" id="KW-1133">Transmembrane helix</keyword>
<organism evidence="6 7">
    <name type="scientific">Armillaria ostoyae</name>
    <name type="common">Armillaria root rot fungus</name>
    <dbReference type="NCBI Taxonomy" id="47428"/>
    <lineage>
        <taxon>Eukaryota</taxon>
        <taxon>Fungi</taxon>
        <taxon>Dikarya</taxon>
        <taxon>Basidiomycota</taxon>
        <taxon>Agaricomycotina</taxon>
        <taxon>Agaricomycetes</taxon>
        <taxon>Agaricomycetidae</taxon>
        <taxon>Agaricales</taxon>
        <taxon>Marasmiineae</taxon>
        <taxon>Physalacriaceae</taxon>
        <taxon>Armillaria</taxon>
    </lineage>
</organism>
<dbReference type="InterPro" id="IPR032514">
    <property type="entry name" value="GtaA_central"/>
</dbReference>
<dbReference type="EMBL" id="FUEG01000001">
    <property type="protein sequence ID" value="SJK97898.1"/>
    <property type="molecule type" value="Genomic_DNA"/>
</dbReference>
<dbReference type="OMA" id="INHQAQD"/>
<dbReference type="Proteomes" id="UP000219338">
    <property type="component" value="Unassembled WGS sequence"/>
</dbReference>
<reference evidence="7" key="1">
    <citation type="journal article" date="2017" name="Nat. Ecol. Evol.">
        <title>Genome expansion and lineage-specific genetic innovations in the forest pathogenic fungi Armillaria.</title>
        <authorList>
            <person name="Sipos G."/>
            <person name="Prasanna A.N."/>
            <person name="Walter M.C."/>
            <person name="O'Connor E."/>
            <person name="Balint B."/>
            <person name="Krizsan K."/>
            <person name="Kiss B."/>
            <person name="Hess J."/>
            <person name="Varga T."/>
            <person name="Slot J."/>
            <person name="Riley R."/>
            <person name="Boka B."/>
            <person name="Rigling D."/>
            <person name="Barry K."/>
            <person name="Lee J."/>
            <person name="Mihaltcheva S."/>
            <person name="LaButti K."/>
            <person name="Lipzen A."/>
            <person name="Waldron R."/>
            <person name="Moloney N.M."/>
            <person name="Sperisen C."/>
            <person name="Kredics L."/>
            <person name="Vagvoelgyi C."/>
            <person name="Patrignani A."/>
            <person name="Fitzpatrick D."/>
            <person name="Nagy I."/>
            <person name="Doyle S."/>
            <person name="Anderson J.B."/>
            <person name="Grigoriev I.V."/>
            <person name="Gueldener U."/>
            <person name="Muensterkoetter M."/>
            <person name="Nagy L.G."/>
        </authorList>
    </citation>
    <scope>NUCLEOTIDE SEQUENCE [LARGE SCALE GENOMIC DNA]</scope>
    <source>
        <strain evidence="7">C18/9</strain>
    </source>
</reference>
<feature type="compositionally biased region" description="Low complexity" evidence="1">
    <location>
        <begin position="795"/>
        <end position="814"/>
    </location>
</feature>
<proteinExistence type="predicted"/>
<evidence type="ECO:0000313" key="7">
    <source>
        <dbReference type="Proteomes" id="UP000219338"/>
    </source>
</evidence>
<dbReference type="Pfam" id="PF16335">
    <property type="entry name" value="GtaA_6_Hairpin"/>
    <property type="match status" value="1"/>
</dbReference>
<dbReference type="STRING" id="47428.A0A284QN80"/>
<gene>
    <name evidence="6" type="ORF">ARMOST_01154</name>
</gene>
<evidence type="ECO:0000259" key="4">
    <source>
        <dbReference type="Pfam" id="PF16335"/>
    </source>
</evidence>
<dbReference type="Pfam" id="PF17168">
    <property type="entry name" value="DUF5127"/>
    <property type="match status" value="1"/>
</dbReference>
<feature type="region of interest" description="Disordered" evidence="1">
    <location>
        <begin position="765"/>
        <end position="828"/>
    </location>
</feature>
<keyword evidence="3" id="KW-0732">Signal</keyword>
<evidence type="ECO:0000256" key="3">
    <source>
        <dbReference type="SAM" id="SignalP"/>
    </source>
</evidence>
<evidence type="ECO:0000256" key="2">
    <source>
        <dbReference type="SAM" id="Phobius"/>
    </source>
</evidence>
<feature type="domain" description="Glutaminase A N-terminal" evidence="5">
    <location>
        <begin position="95"/>
        <end position="317"/>
    </location>
</feature>
<dbReference type="PANTHER" id="PTHR31987">
    <property type="entry name" value="GLUTAMINASE A-RELATED"/>
    <property type="match status" value="1"/>
</dbReference>
<keyword evidence="7" id="KW-1185">Reference proteome</keyword>
<accession>A0A284QN80</accession>
<evidence type="ECO:0000313" key="6">
    <source>
        <dbReference type="EMBL" id="SJK97898.1"/>
    </source>
</evidence>
<evidence type="ECO:0000259" key="5">
    <source>
        <dbReference type="Pfam" id="PF17168"/>
    </source>
</evidence>
<evidence type="ECO:0008006" key="8">
    <source>
        <dbReference type="Google" id="ProtNLM"/>
    </source>
</evidence>
<dbReference type="InterPro" id="IPR033433">
    <property type="entry name" value="GtaA_N"/>
</dbReference>
<evidence type="ECO:0000256" key="1">
    <source>
        <dbReference type="SAM" id="MobiDB-lite"/>
    </source>
</evidence>